<keyword evidence="1" id="KW-0812">Transmembrane</keyword>
<keyword evidence="1" id="KW-1133">Transmembrane helix</keyword>
<dbReference type="EMBL" id="UINC01108371">
    <property type="protein sequence ID" value="SVC74416.1"/>
    <property type="molecule type" value="Genomic_DNA"/>
</dbReference>
<organism evidence="2">
    <name type="scientific">marine metagenome</name>
    <dbReference type="NCBI Taxonomy" id="408172"/>
    <lineage>
        <taxon>unclassified sequences</taxon>
        <taxon>metagenomes</taxon>
        <taxon>ecological metagenomes</taxon>
    </lineage>
</organism>
<keyword evidence="1" id="KW-0472">Membrane</keyword>
<evidence type="ECO:0000256" key="1">
    <source>
        <dbReference type="SAM" id="Phobius"/>
    </source>
</evidence>
<feature type="transmembrane region" description="Helical" evidence="1">
    <location>
        <begin position="26"/>
        <end position="45"/>
    </location>
</feature>
<reference evidence="2" key="1">
    <citation type="submission" date="2018-05" db="EMBL/GenBank/DDBJ databases">
        <authorList>
            <person name="Lanie J.A."/>
            <person name="Ng W.-L."/>
            <person name="Kazmierczak K.M."/>
            <person name="Andrzejewski T.M."/>
            <person name="Davidsen T.M."/>
            <person name="Wayne K.J."/>
            <person name="Tettelin H."/>
            <person name="Glass J.I."/>
            <person name="Rusch D."/>
            <person name="Podicherti R."/>
            <person name="Tsui H.-C.T."/>
            <person name="Winkler M.E."/>
        </authorList>
    </citation>
    <scope>NUCLEOTIDE SEQUENCE</scope>
</reference>
<name>A0A382PMF8_9ZZZZ</name>
<evidence type="ECO:0000313" key="2">
    <source>
        <dbReference type="EMBL" id="SVC74416.1"/>
    </source>
</evidence>
<gene>
    <name evidence="2" type="ORF">METZ01_LOCUS327270</name>
</gene>
<dbReference type="AlphaFoldDB" id="A0A382PMF8"/>
<protein>
    <submittedName>
        <fullName evidence="2">Uncharacterized protein</fullName>
    </submittedName>
</protein>
<sequence>MKKFIKWHKEFTNKFMKKTGMDSYQLAWFSWVKGLITGIILMMLFY</sequence>
<proteinExistence type="predicted"/>
<accession>A0A382PMF8</accession>